<organism evidence="3 4">
    <name type="scientific">Bradyrhizobium frederickii</name>
    <dbReference type="NCBI Taxonomy" id="2560054"/>
    <lineage>
        <taxon>Bacteria</taxon>
        <taxon>Pseudomonadati</taxon>
        <taxon>Pseudomonadota</taxon>
        <taxon>Alphaproteobacteria</taxon>
        <taxon>Hyphomicrobiales</taxon>
        <taxon>Nitrobacteraceae</taxon>
        <taxon>Bradyrhizobium</taxon>
    </lineage>
</organism>
<evidence type="ECO:0000313" key="3">
    <source>
        <dbReference type="EMBL" id="TFV75314.1"/>
    </source>
</evidence>
<proteinExistence type="predicted"/>
<dbReference type="Gene3D" id="3.40.50.10140">
    <property type="entry name" value="Toll/interleukin-1 receptor homology (TIR) domain"/>
    <property type="match status" value="1"/>
</dbReference>
<evidence type="ECO:0000256" key="1">
    <source>
        <dbReference type="SAM" id="Coils"/>
    </source>
</evidence>
<comment type="caution">
    <text evidence="3">The sequence shown here is derived from an EMBL/GenBank/DDBJ whole genome shotgun (WGS) entry which is preliminary data.</text>
</comment>
<dbReference type="AlphaFoldDB" id="A0A4Y9P544"/>
<evidence type="ECO:0000259" key="2">
    <source>
        <dbReference type="PROSITE" id="PS51534"/>
    </source>
</evidence>
<dbReference type="Proteomes" id="UP000297700">
    <property type="component" value="Unassembled WGS sequence"/>
</dbReference>
<name>A0A4Y9P544_9BRAD</name>
<feature type="domain" description="SEFIR" evidence="2">
    <location>
        <begin position="21"/>
        <end position="157"/>
    </location>
</feature>
<protein>
    <submittedName>
        <fullName evidence="3">TIR domain-containing protein</fullName>
    </submittedName>
</protein>
<dbReference type="InterPro" id="IPR035897">
    <property type="entry name" value="Toll_tir_struct_dom_sf"/>
</dbReference>
<dbReference type="Pfam" id="PF08357">
    <property type="entry name" value="SEFIR"/>
    <property type="match status" value="1"/>
</dbReference>
<dbReference type="InterPro" id="IPR013568">
    <property type="entry name" value="SEFIR_dom"/>
</dbReference>
<dbReference type="PROSITE" id="PS51534">
    <property type="entry name" value="SEFIR"/>
    <property type="match status" value="1"/>
</dbReference>
<keyword evidence="1" id="KW-0175">Coiled coil</keyword>
<evidence type="ECO:0000313" key="4">
    <source>
        <dbReference type="Proteomes" id="UP000297700"/>
    </source>
</evidence>
<accession>A0A4Y9P544</accession>
<feature type="coiled-coil region" evidence="1">
    <location>
        <begin position="352"/>
        <end position="379"/>
    </location>
</feature>
<reference evidence="3 4" key="1">
    <citation type="submission" date="2019-03" db="EMBL/GenBank/DDBJ databases">
        <title>Bradyrhizobium strains diversity.</title>
        <authorList>
            <person name="Urquiaga M.C.O."/>
            <person name="Hungria M."/>
            <person name="Delamuta J.R.M."/>
            <person name="Klepa M.S."/>
        </authorList>
    </citation>
    <scope>NUCLEOTIDE SEQUENCE [LARGE SCALE GENOMIC DNA]</scope>
    <source>
        <strain evidence="3 4">CNPSo 3426</strain>
    </source>
</reference>
<gene>
    <name evidence="3" type="ORF">E4K64_16560</name>
</gene>
<sequence>MGDPESAEFSERPLTSDKPSAPRVFISYSWSSPEHQEWVIDLASQLVESGVDVILDKWHLREGNDAYKFMESMVTDPAVKKVIIVCDKKYAEKADSRKGGVGAESQIMSPEIYKKADQSKFSAIVSEVDENGEPYLPKFLGSRIYIDMTPSLYGTNFEQLLRWIYDKPLYVKPALGAMPAFLLEDSSPSPTRSKARQSIEIIRKSVGNPAASMNLYLDTLVDVLKTEFKLAPSAPDVFPQAVLDNIERFLPYRNEYIEFIASAAPKSDPDLIRTLQRFFERIIPLMDKPEDVHSWREWDFDNYLFIVHELFLYTLAALLKYERFTDASNFIGQRFYVPDDRRDEPMKSFQIIRRFMRSLERKQQELRRVSLRADLLEQRSHIVSTIKFTDVMLADFVLFLRAGVEGGRWWPETLLYTTFHFRPPFEPFARSQSKAYFNQFCVVLGITDKSQLEAVVNDLLKDGAHYLPRWQFESLDVPALSNLTRLATTP</sequence>
<dbReference type="EMBL" id="SPQS01000008">
    <property type="protein sequence ID" value="TFV75314.1"/>
    <property type="molecule type" value="Genomic_DNA"/>
</dbReference>